<sequence>MFPKATLWLALCAGFAFNAQADSITVSGSTSASHIVEVLAETYSATHKDTTIAVQGIGSSGGITAVQQNAAELGMSSRVLSKDEKESQLKSVTFAHDGIALVVNQDNPVTNLTKEQVSKIYHGEITNWKEVGGPDRVMAVVTRENASGSRFSFEDFMGLTKDIKGMRVSDINPQSLVVNTNGMVKSLVSRNLHAIGYISLGSIDNSIKPLSFEGVEPTLTNLEAGKYQISRPFLMLYKEKTLQTEKSAKSFLDYVISPQGQKIIDERGYLASQINQ</sequence>
<dbReference type="Gene3D" id="3.40.190.10">
    <property type="entry name" value="Periplasmic binding protein-like II"/>
    <property type="match status" value="2"/>
</dbReference>
<dbReference type="Proteomes" id="UP000078503">
    <property type="component" value="Unassembled WGS sequence"/>
</dbReference>
<proteinExistence type="inferred from homology"/>
<evidence type="ECO:0000256" key="2">
    <source>
        <dbReference type="ARBA" id="ARBA00022448"/>
    </source>
</evidence>
<dbReference type="OrthoDB" id="9790048at2"/>
<evidence type="ECO:0000256" key="4">
    <source>
        <dbReference type="RuleBase" id="RU367119"/>
    </source>
</evidence>
<evidence type="ECO:0000259" key="5">
    <source>
        <dbReference type="Pfam" id="PF12849"/>
    </source>
</evidence>
<dbReference type="NCBIfam" id="TIGR02136">
    <property type="entry name" value="ptsS_2"/>
    <property type="match status" value="1"/>
</dbReference>
<dbReference type="GO" id="GO:0042301">
    <property type="term" value="F:phosphate ion binding"/>
    <property type="evidence" value="ECO:0007669"/>
    <property type="project" value="UniProtKB-UniRule"/>
</dbReference>
<feature type="domain" description="PBP" evidence="5">
    <location>
        <begin position="19"/>
        <end position="258"/>
    </location>
</feature>
<dbReference type="EMBL" id="LVHF01000029">
    <property type="protein sequence ID" value="OAN13085.1"/>
    <property type="molecule type" value="Genomic_DNA"/>
</dbReference>
<dbReference type="Pfam" id="PF12849">
    <property type="entry name" value="PBP_like_2"/>
    <property type="match status" value="1"/>
</dbReference>
<dbReference type="SUPFAM" id="SSF53850">
    <property type="entry name" value="Periplasmic binding protein-like II"/>
    <property type="match status" value="1"/>
</dbReference>
<feature type="chain" id="PRO_5027152001" description="Phosphate-binding protein" evidence="4">
    <location>
        <begin position="22"/>
        <end position="276"/>
    </location>
</feature>
<feature type="signal peptide" evidence="4">
    <location>
        <begin position="1"/>
        <end position="21"/>
    </location>
</feature>
<gene>
    <name evidence="6" type="ORF">A3K86_15585</name>
</gene>
<evidence type="ECO:0000256" key="1">
    <source>
        <dbReference type="ARBA" id="ARBA00008725"/>
    </source>
</evidence>
<dbReference type="STRING" id="858640.A3K86_15585"/>
<protein>
    <recommendedName>
        <fullName evidence="4">Phosphate-binding protein</fullName>
    </recommendedName>
</protein>
<reference evidence="6 7" key="1">
    <citation type="submission" date="2016-03" db="EMBL/GenBank/DDBJ databases">
        <title>Photobacterium proteolyticum sp. nov. a protease producing bacterium isolated from ocean sediments of Laizhou Bay.</title>
        <authorList>
            <person name="Li Y."/>
        </authorList>
    </citation>
    <scope>NUCLEOTIDE SEQUENCE [LARGE SCALE GENOMIC DNA]</scope>
    <source>
        <strain evidence="6 7">R-40508</strain>
    </source>
</reference>
<dbReference type="InterPro" id="IPR011862">
    <property type="entry name" value="Phos-bd"/>
</dbReference>
<comment type="subcellular location">
    <subcellularLocation>
        <location evidence="4">Periplasm</location>
    </subcellularLocation>
    <subcellularLocation>
        <location evidence="4">Secreted</location>
    </subcellularLocation>
</comment>
<keyword evidence="4" id="KW-0574">Periplasm</keyword>
<evidence type="ECO:0000313" key="7">
    <source>
        <dbReference type="Proteomes" id="UP000078503"/>
    </source>
</evidence>
<dbReference type="GO" id="GO:0006817">
    <property type="term" value="P:phosphate ion transport"/>
    <property type="evidence" value="ECO:0007669"/>
    <property type="project" value="UniProtKB-UniRule"/>
</dbReference>
<keyword evidence="2 4" id="KW-0813">Transport</keyword>
<organism evidence="6 7">
    <name type="scientific">Photobacterium jeanii</name>
    <dbReference type="NCBI Taxonomy" id="858640"/>
    <lineage>
        <taxon>Bacteria</taxon>
        <taxon>Pseudomonadati</taxon>
        <taxon>Pseudomonadota</taxon>
        <taxon>Gammaproteobacteria</taxon>
        <taxon>Vibrionales</taxon>
        <taxon>Vibrionaceae</taxon>
        <taxon>Photobacterium</taxon>
    </lineage>
</organism>
<dbReference type="AlphaFoldDB" id="A0A178K7Y5"/>
<keyword evidence="3 4" id="KW-0732">Signal</keyword>
<dbReference type="PANTHER" id="PTHR30570:SF1">
    <property type="entry name" value="PHOSPHATE-BINDING PROTEIN PSTS"/>
    <property type="match status" value="1"/>
</dbReference>
<keyword evidence="4" id="KW-0964">Secreted</keyword>
<evidence type="ECO:0000313" key="6">
    <source>
        <dbReference type="EMBL" id="OAN13085.1"/>
    </source>
</evidence>
<dbReference type="PANTHER" id="PTHR30570">
    <property type="entry name" value="PERIPLASMIC PHOSPHATE BINDING COMPONENT OF PHOSPHATE ABC TRANSPORTER"/>
    <property type="match status" value="1"/>
</dbReference>
<dbReference type="InterPro" id="IPR024370">
    <property type="entry name" value="PBP_domain"/>
</dbReference>
<dbReference type="InterPro" id="IPR050811">
    <property type="entry name" value="Phosphate_ABC_transporter"/>
</dbReference>
<dbReference type="GO" id="GO:0005576">
    <property type="term" value="C:extracellular region"/>
    <property type="evidence" value="ECO:0007669"/>
    <property type="project" value="UniProtKB-SubCell"/>
</dbReference>
<evidence type="ECO:0000256" key="3">
    <source>
        <dbReference type="ARBA" id="ARBA00022729"/>
    </source>
</evidence>
<comment type="caution">
    <text evidence="6">The sequence shown here is derived from an EMBL/GenBank/DDBJ whole genome shotgun (WGS) entry which is preliminary data.</text>
</comment>
<comment type="similarity">
    <text evidence="1 4">Belongs to the PstS family.</text>
</comment>
<name>A0A178K7Y5_9GAMM</name>
<dbReference type="GO" id="GO:0042597">
    <property type="term" value="C:periplasmic space"/>
    <property type="evidence" value="ECO:0007669"/>
    <property type="project" value="UniProtKB-SubCell"/>
</dbReference>
<keyword evidence="4" id="KW-0592">Phosphate transport</keyword>
<comment type="function">
    <text evidence="4">Involved in the system for phosphate transport across the cytoplasmic membrane.</text>
</comment>
<dbReference type="RefSeq" id="WP_068333086.1">
    <property type="nucleotide sequence ID" value="NZ_LVHF01000029.1"/>
</dbReference>
<dbReference type="GO" id="GO:0007155">
    <property type="term" value="P:cell adhesion"/>
    <property type="evidence" value="ECO:0007669"/>
    <property type="project" value="UniProtKB-UniRule"/>
</dbReference>
<keyword evidence="7" id="KW-1185">Reference proteome</keyword>
<accession>A0A178K7Y5</accession>
<dbReference type="CDD" id="cd13653">
    <property type="entry name" value="PBP2_phosphate_like_1"/>
    <property type="match status" value="1"/>
</dbReference>